<dbReference type="EC" id="2.1.1.64" evidence="5"/>
<feature type="binding site" evidence="5">
    <location>
        <position position="53"/>
    </location>
    <ligand>
        <name>S-adenosyl-L-methionine</name>
        <dbReference type="ChEBI" id="CHEBI:59789"/>
    </ligand>
</feature>
<comment type="cofactor">
    <cofactor evidence="5">
        <name>Mg(2+)</name>
        <dbReference type="ChEBI" id="CHEBI:18420"/>
    </cofactor>
</comment>
<dbReference type="SUPFAM" id="SSF53335">
    <property type="entry name" value="S-adenosyl-L-methionine-dependent methyltransferases"/>
    <property type="match status" value="1"/>
</dbReference>
<dbReference type="GO" id="GO:0010420">
    <property type="term" value="F:polyprenyldihydroxybenzoate methyltransferase activity"/>
    <property type="evidence" value="ECO:0007669"/>
    <property type="project" value="UniProtKB-UniRule"/>
</dbReference>
<dbReference type="AlphaFoldDB" id="A0A9P6B804"/>
<comment type="function">
    <text evidence="5">O-methyltransferase required for two non-consecutive steps during ubiquinone biosynthesis. Catalyzes the 2 O-methylation of 3,4-dihydroxy-5-(all-trans-polyprenyl)benzoic acid into 4-hydroxy-3-methoxy-5-(all-trans-polyprenyl)benzoic acid. Also catalyzes the last step of ubiquinone biosynthesis by mediating methylation of 3-demethylubiquinone into ubiquinone. Also able to mediate the methylation of 3-demethylubiquinol into ubiquinol.</text>
</comment>
<feature type="binding site" evidence="5">
    <location>
        <position position="114"/>
    </location>
    <ligand>
        <name>S-adenosyl-L-methionine</name>
        <dbReference type="ChEBI" id="CHEBI:59789"/>
    </ligand>
</feature>
<dbReference type="PANTHER" id="PTHR43464:SF19">
    <property type="entry name" value="UBIQUINONE BIOSYNTHESIS O-METHYLTRANSFERASE, MITOCHONDRIAL"/>
    <property type="match status" value="1"/>
</dbReference>
<keyword evidence="3 5" id="KW-0831">Ubiquinone biosynthesis</keyword>
<keyword evidence="1 5" id="KW-0489">Methyltransferase</keyword>
<dbReference type="Proteomes" id="UP000886523">
    <property type="component" value="Unassembled WGS sequence"/>
</dbReference>
<keyword evidence="5" id="KW-0496">Mitochondrion</keyword>
<dbReference type="InterPro" id="IPR010233">
    <property type="entry name" value="UbiG_MeTrfase"/>
</dbReference>
<evidence type="ECO:0000313" key="6">
    <source>
        <dbReference type="EMBL" id="KAF9519200.1"/>
    </source>
</evidence>
<comment type="pathway">
    <text evidence="5">Cofactor biosynthesis; ubiquinone biosynthesis.</text>
</comment>
<sequence length="291" mass="32400">MNRIASIRRTVRSLHSTASTINPDEIDFFSRLASQWWDPRGEFALLHRMNPVRVGFIRDKIIQTLDEDITPLDHLSPTRSARILDGMEALDIGCGGGLLAESLARLGARTTGVDASESNIKIAALHASADARLTTGINYRYGSAEEMVAEGKKFDLVCSMEVLEHVNNPRTFLTSCADLVKPGGHLFLSTISRTPLSYFLAIFMAEHALRLVRPGTHDYSKFVKPSELVEFFQHPDLAWISRTYGGIPIRKEAEIRGLIYNPLEGAWKTLPAGLSGTQCNYLFWARKPNLS</sequence>
<comment type="catalytic activity">
    <reaction evidence="5">
        <text>a 3-demethylubiquinone + S-adenosyl-L-methionine = a ubiquinone + S-adenosyl-L-homocysteine</text>
        <dbReference type="Rhea" id="RHEA:81215"/>
        <dbReference type="Rhea" id="RHEA-COMP:9565"/>
        <dbReference type="Rhea" id="RHEA-COMP:19654"/>
        <dbReference type="ChEBI" id="CHEBI:16389"/>
        <dbReference type="ChEBI" id="CHEBI:57856"/>
        <dbReference type="ChEBI" id="CHEBI:59789"/>
        <dbReference type="ChEBI" id="CHEBI:231825"/>
    </reaction>
</comment>
<dbReference type="EMBL" id="MU128919">
    <property type="protein sequence ID" value="KAF9519200.1"/>
    <property type="molecule type" value="Genomic_DNA"/>
</dbReference>
<dbReference type="InterPro" id="IPR029063">
    <property type="entry name" value="SAM-dependent_MTases_sf"/>
</dbReference>
<comment type="subunit">
    <text evidence="5">Component of a multi-subunit COQ enzyme complex, composed of at least COQ3, COQ4, COQ5, COQ6, COQ7 and COQ9.</text>
</comment>
<feature type="binding site" evidence="5">
    <location>
        <position position="160"/>
    </location>
    <ligand>
        <name>S-adenosyl-L-methionine</name>
        <dbReference type="ChEBI" id="CHEBI:59789"/>
    </ligand>
</feature>
<keyword evidence="7" id="KW-1185">Reference proteome</keyword>
<keyword evidence="5" id="KW-0999">Mitochondrion inner membrane</keyword>
<evidence type="ECO:0000256" key="5">
    <source>
        <dbReference type="HAMAP-Rule" id="MF_03190"/>
    </source>
</evidence>
<dbReference type="HAMAP" id="MF_00472">
    <property type="entry name" value="UbiG"/>
    <property type="match status" value="1"/>
</dbReference>
<evidence type="ECO:0000256" key="1">
    <source>
        <dbReference type="ARBA" id="ARBA00022603"/>
    </source>
</evidence>
<dbReference type="GO" id="GO:0046872">
    <property type="term" value="F:metal ion binding"/>
    <property type="evidence" value="ECO:0007669"/>
    <property type="project" value="UniProtKB-KW"/>
</dbReference>
<dbReference type="GO" id="GO:0061542">
    <property type="term" value="F:3-demethylubiquinol 3-O-methyltransferase activity"/>
    <property type="evidence" value="ECO:0007669"/>
    <property type="project" value="UniProtKB-UniRule"/>
</dbReference>
<evidence type="ECO:0000256" key="3">
    <source>
        <dbReference type="ARBA" id="ARBA00022688"/>
    </source>
</evidence>
<evidence type="ECO:0000256" key="2">
    <source>
        <dbReference type="ARBA" id="ARBA00022679"/>
    </source>
</evidence>
<dbReference type="Pfam" id="PF13489">
    <property type="entry name" value="Methyltransf_23"/>
    <property type="match status" value="1"/>
</dbReference>
<protein>
    <recommendedName>
        <fullName evidence="5">Ubiquinone biosynthesis O-methyltransferase, mitochondrial</fullName>
    </recommendedName>
    <alternativeName>
        <fullName evidence="5">3-demethylubiquinol 3-O-methyltransferase</fullName>
        <ecNumber evidence="5">2.1.1.64</ecNumber>
    </alternativeName>
    <alternativeName>
        <fullName evidence="5">3-demethylubiquinone 3-O-methyltransferase</fullName>
        <ecNumber evidence="5">2.1.1.-</ecNumber>
    </alternativeName>
    <alternativeName>
        <fullName evidence="5">Polyprenyldihydroxybenzoate methyltransferase</fullName>
        <ecNumber evidence="5">2.1.1.114</ecNumber>
    </alternativeName>
</protein>
<dbReference type="GO" id="GO:0031314">
    <property type="term" value="C:extrinsic component of mitochondrial inner membrane"/>
    <property type="evidence" value="ECO:0007669"/>
    <property type="project" value="UniProtKB-UniRule"/>
</dbReference>
<dbReference type="EC" id="2.1.1.-" evidence="5"/>
<dbReference type="NCBIfam" id="TIGR01983">
    <property type="entry name" value="UbiG"/>
    <property type="match status" value="1"/>
</dbReference>
<feature type="binding site" evidence="5">
    <location>
        <position position="93"/>
    </location>
    <ligand>
        <name>S-adenosyl-L-methionine</name>
        <dbReference type="ChEBI" id="CHEBI:59789"/>
    </ligand>
</feature>
<keyword evidence="5" id="KW-0472">Membrane</keyword>
<comment type="catalytic activity">
    <reaction evidence="5">
        <text>a 3-demethylubiquinol + S-adenosyl-L-methionine = a ubiquinol + S-adenosyl-L-homocysteine + H(+)</text>
        <dbReference type="Rhea" id="RHEA:44380"/>
        <dbReference type="Rhea" id="RHEA-COMP:9566"/>
        <dbReference type="Rhea" id="RHEA-COMP:10914"/>
        <dbReference type="ChEBI" id="CHEBI:15378"/>
        <dbReference type="ChEBI" id="CHEBI:17976"/>
        <dbReference type="ChEBI" id="CHEBI:57856"/>
        <dbReference type="ChEBI" id="CHEBI:59789"/>
        <dbReference type="ChEBI" id="CHEBI:84422"/>
        <dbReference type="EC" id="2.1.1.64"/>
    </reaction>
</comment>
<feature type="binding site" evidence="5">
    <location>
        <position position="161"/>
    </location>
    <ligand>
        <name>Mg(2+)</name>
        <dbReference type="ChEBI" id="CHEBI:18420"/>
    </ligand>
</feature>
<keyword evidence="2 5" id="KW-0808">Transferase</keyword>
<comment type="similarity">
    <text evidence="5">Belongs to the class I-like SAM-binding methyltransferase superfamily. UbiG/COQ3 family.</text>
</comment>
<organism evidence="6 7">
    <name type="scientific">Hydnum rufescens UP504</name>
    <dbReference type="NCBI Taxonomy" id="1448309"/>
    <lineage>
        <taxon>Eukaryota</taxon>
        <taxon>Fungi</taxon>
        <taxon>Dikarya</taxon>
        <taxon>Basidiomycota</taxon>
        <taxon>Agaricomycotina</taxon>
        <taxon>Agaricomycetes</taxon>
        <taxon>Cantharellales</taxon>
        <taxon>Hydnaceae</taxon>
        <taxon>Hydnum</taxon>
    </lineage>
</organism>
<keyword evidence="5" id="KW-0460">Magnesium</keyword>
<keyword evidence="4 5" id="KW-0949">S-adenosyl-L-methionine</keyword>
<keyword evidence="5" id="KW-0479">Metal-binding</keyword>
<feature type="binding site" evidence="5">
    <location>
        <position position="165"/>
    </location>
    <ligand>
        <name>Mg(2+)</name>
        <dbReference type="ChEBI" id="CHEBI:18420"/>
    </ligand>
</feature>
<accession>A0A9P6B804</accession>
<dbReference type="Gene3D" id="3.40.50.150">
    <property type="entry name" value="Vaccinia Virus protein VP39"/>
    <property type="match status" value="1"/>
</dbReference>
<comment type="caution">
    <text evidence="6">The sequence shown here is derived from an EMBL/GenBank/DDBJ whole genome shotgun (WGS) entry which is preliminary data.</text>
</comment>
<evidence type="ECO:0000313" key="7">
    <source>
        <dbReference type="Proteomes" id="UP000886523"/>
    </source>
</evidence>
<evidence type="ECO:0000256" key="4">
    <source>
        <dbReference type="ARBA" id="ARBA00022691"/>
    </source>
</evidence>
<name>A0A9P6B804_9AGAM</name>
<comment type="catalytic activity">
    <reaction evidence="5">
        <text>a 3,4-dihydroxy-5-(all-trans-polyprenyl)benzoate + S-adenosyl-L-methionine = a 4-hydroxy-3-methoxy-5-(all-trans-polyprenyl)benzoate + S-adenosyl-L-homocysteine + H(+)</text>
        <dbReference type="Rhea" id="RHEA:44452"/>
        <dbReference type="Rhea" id="RHEA-COMP:10930"/>
        <dbReference type="Rhea" id="RHEA-COMP:10931"/>
        <dbReference type="ChEBI" id="CHEBI:15378"/>
        <dbReference type="ChEBI" id="CHEBI:57856"/>
        <dbReference type="ChEBI" id="CHEBI:59789"/>
        <dbReference type="ChEBI" id="CHEBI:64694"/>
        <dbReference type="ChEBI" id="CHEBI:84443"/>
        <dbReference type="EC" id="2.1.1.114"/>
    </reaction>
</comment>
<dbReference type="GO" id="GO:0032259">
    <property type="term" value="P:methylation"/>
    <property type="evidence" value="ECO:0007669"/>
    <property type="project" value="UniProtKB-KW"/>
</dbReference>
<feature type="binding site" evidence="5">
    <location>
        <position position="164"/>
    </location>
    <ligand>
        <name>Mg(2+)</name>
        <dbReference type="ChEBI" id="CHEBI:18420"/>
    </ligand>
</feature>
<proteinExistence type="inferred from homology"/>
<dbReference type="PANTHER" id="PTHR43464">
    <property type="entry name" value="METHYLTRANSFERASE"/>
    <property type="match status" value="1"/>
</dbReference>
<comment type="subcellular location">
    <subcellularLocation>
        <location evidence="5">Mitochondrion inner membrane</location>
        <topology evidence="5">Peripheral membrane protein</topology>
        <orientation evidence="5">Matrix side</orientation>
    </subcellularLocation>
</comment>
<gene>
    <name evidence="5" type="primary">COQ3</name>
    <name evidence="6" type="ORF">BS47DRAFT_1370814</name>
</gene>
<reference evidence="6" key="1">
    <citation type="journal article" date="2020" name="Nat. Commun.">
        <title>Large-scale genome sequencing of mycorrhizal fungi provides insights into the early evolution of symbiotic traits.</title>
        <authorList>
            <person name="Miyauchi S."/>
            <person name="Kiss E."/>
            <person name="Kuo A."/>
            <person name="Drula E."/>
            <person name="Kohler A."/>
            <person name="Sanchez-Garcia M."/>
            <person name="Morin E."/>
            <person name="Andreopoulos B."/>
            <person name="Barry K.W."/>
            <person name="Bonito G."/>
            <person name="Buee M."/>
            <person name="Carver A."/>
            <person name="Chen C."/>
            <person name="Cichocki N."/>
            <person name="Clum A."/>
            <person name="Culley D."/>
            <person name="Crous P.W."/>
            <person name="Fauchery L."/>
            <person name="Girlanda M."/>
            <person name="Hayes R.D."/>
            <person name="Keri Z."/>
            <person name="LaButti K."/>
            <person name="Lipzen A."/>
            <person name="Lombard V."/>
            <person name="Magnuson J."/>
            <person name="Maillard F."/>
            <person name="Murat C."/>
            <person name="Nolan M."/>
            <person name="Ohm R.A."/>
            <person name="Pangilinan J."/>
            <person name="Pereira M.F."/>
            <person name="Perotto S."/>
            <person name="Peter M."/>
            <person name="Pfister S."/>
            <person name="Riley R."/>
            <person name="Sitrit Y."/>
            <person name="Stielow J.B."/>
            <person name="Szollosi G."/>
            <person name="Zifcakova L."/>
            <person name="Stursova M."/>
            <person name="Spatafora J.W."/>
            <person name="Tedersoo L."/>
            <person name="Vaario L.M."/>
            <person name="Yamada A."/>
            <person name="Yan M."/>
            <person name="Wang P."/>
            <person name="Xu J."/>
            <person name="Bruns T."/>
            <person name="Baldrian P."/>
            <person name="Vilgalys R."/>
            <person name="Dunand C."/>
            <person name="Henrissat B."/>
            <person name="Grigoriev I.V."/>
            <person name="Hibbett D."/>
            <person name="Nagy L.G."/>
            <person name="Martin F.M."/>
        </authorList>
    </citation>
    <scope>NUCLEOTIDE SEQUENCE</scope>
    <source>
        <strain evidence="6">UP504</strain>
    </source>
</reference>
<dbReference type="CDD" id="cd02440">
    <property type="entry name" value="AdoMet_MTases"/>
    <property type="match status" value="1"/>
</dbReference>
<dbReference type="OrthoDB" id="3265906at2759"/>
<dbReference type="EC" id="2.1.1.114" evidence="5"/>